<dbReference type="EMBL" id="BJWI01000021">
    <property type="protein sequence ID" value="GEM02011.1"/>
    <property type="molecule type" value="Genomic_DNA"/>
</dbReference>
<dbReference type="Proteomes" id="UP000321547">
    <property type="component" value="Unassembled WGS sequence"/>
</dbReference>
<organism evidence="2 3">
    <name type="scientific">Halolactibacillus halophilus</name>
    <dbReference type="NCBI Taxonomy" id="306540"/>
    <lineage>
        <taxon>Bacteria</taxon>
        <taxon>Bacillati</taxon>
        <taxon>Bacillota</taxon>
        <taxon>Bacilli</taxon>
        <taxon>Bacillales</taxon>
        <taxon>Bacillaceae</taxon>
        <taxon>Halolactibacillus</taxon>
    </lineage>
</organism>
<dbReference type="AlphaFoldDB" id="A0A1I5QXL1"/>
<proteinExistence type="predicted"/>
<gene>
    <name evidence="1" type="ORF">HHA03_15430</name>
    <name evidence="2" type="ORF">SAMN05421839_12526</name>
</gene>
<dbReference type="STRING" id="306540.SAMN05421839_12526"/>
<evidence type="ECO:0000313" key="2">
    <source>
        <dbReference type="EMBL" id="SFP50781.1"/>
    </source>
</evidence>
<evidence type="ECO:0000313" key="4">
    <source>
        <dbReference type="Proteomes" id="UP000321547"/>
    </source>
</evidence>
<evidence type="ECO:0000313" key="1">
    <source>
        <dbReference type="EMBL" id="GEM02011.1"/>
    </source>
</evidence>
<reference evidence="2 3" key="1">
    <citation type="submission" date="2016-10" db="EMBL/GenBank/DDBJ databases">
        <authorList>
            <person name="de Groot N.N."/>
        </authorList>
    </citation>
    <scope>NUCLEOTIDE SEQUENCE [LARGE SCALE GENOMIC DNA]</scope>
    <source>
        <strain evidence="2 3">DSM 17073</strain>
    </source>
</reference>
<reference evidence="1 4" key="2">
    <citation type="submission" date="2019-07" db="EMBL/GenBank/DDBJ databases">
        <title>Whole genome shotgun sequence of Halolactibacillus halophilus NBRC 100868.</title>
        <authorList>
            <person name="Hosoyama A."/>
            <person name="Uohara A."/>
            <person name="Ohji S."/>
            <person name="Ichikawa N."/>
        </authorList>
    </citation>
    <scope>NUCLEOTIDE SEQUENCE [LARGE SCALE GENOMIC DNA]</scope>
    <source>
        <strain evidence="1 4">NBRC 100868</strain>
    </source>
</reference>
<name>A0A1I5QXL1_9BACI</name>
<accession>A0A1I5QXL1</accession>
<dbReference type="RefSeq" id="WP_089832595.1">
    <property type="nucleotide sequence ID" value="NZ_BJWI01000021.1"/>
</dbReference>
<dbReference type="Proteomes" id="UP000242243">
    <property type="component" value="Unassembled WGS sequence"/>
</dbReference>
<keyword evidence="4" id="KW-1185">Reference proteome</keyword>
<protein>
    <submittedName>
        <fullName evidence="2">Uncharacterized protein</fullName>
    </submittedName>
</protein>
<evidence type="ECO:0000313" key="3">
    <source>
        <dbReference type="Proteomes" id="UP000242243"/>
    </source>
</evidence>
<dbReference type="EMBL" id="FOXC01000025">
    <property type="protein sequence ID" value="SFP50781.1"/>
    <property type="molecule type" value="Genomic_DNA"/>
</dbReference>
<sequence>MNEHYLAMFETEKEMWENLDERLKDFELYHIDHLDQFDSLCIMLDHEYEEYYIFQDETDIEMHFEFWDRIDPDANDNQGVEMWKFRRQEYFDRKPMMKKAYKHFKGIWYKKELSVEAEKKIDLRVG</sequence>